<dbReference type="Pfam" id="PF08900">
    <property type="entry name" value="AcaB"/>
    <property type="match status" value="1"/>
</dbReference>
<protein>
    <recommendedName>
        <fullName evidence="4">Integrating conjugative element protein</fullName>
    </recommendedName>
</protein>
<accession>Q3KBW8</accession>
<dbReference type="EMBL" id="CP000094">
    <property type="protein sequence ID" value="ABA74736.1"/>
    <property type="molecule type" value="Genomic_DNA"/>
</dbReference>
<reference evidence="2 3" key="1">
    <citation type="journal article" date="2009" name="Genome Biol.">
        <title>Genomic and genetic analyses of diversity and plant interactions of Pseudomonas fluorescens.</title>
        <authorList>
            <person name="Silby M.W."/>
            <person name="Cerdeno-Tarraga A.M."/>
            <person name="Vernikos G.S."/>
            <person name="Giddens S.R."/>
            <person name="Jackson R.W."/>
            <person name="Preston G.M."/>
            <person name="Zhang X.X."/>
            <person name="Moon C.D."/>
            <person name="Gehrig S.M."/>
            <person name="Godfrey S.A."/>
            <person name="Knight C.G."/>
            <person name="Malone J.G."/>
            <person name="Robinson Z."/>
            <person name="Spiers A.J."/>
            <person name="Harris S."/>
            <person name="Challis G.L."/>
            <person name="Yaxley A.M."/>
            <person name="Harris D."/>
            <person name="Seeger K."/>
            <person name="Murphy L."/>
            <person name="Rutter S."/>
            <person name="Squares R."/>
            <person name="Quail M.A."/>
            <person name="Saunders E."/>
            <person name="Mavromatis K."/>
            <person name="Brettin T.S."/>
            <person name="Bentley S.D."/>
            <person name="Hothersall J."/>
            <person name="Stephens E."/>
            <person name="Thomas C.M."/>
            <person name="Parkhill J."/>
            <person name="Levy S.B."/>
            <person name="Rainey P.B."/>
            <person name="Thomson N.R."/>
        </authorList>
    </citation>
    <scope>NUCLEOTIDE SEQUENCE [LARGE SCALE GENOMIC DNA]</scope>
    <source>
        <strain evidence="2 3">Pf0-1</strain>
    </source>
</reference>
<feature type="coiled-coil region" evidence="1">
    <location>
        <begin position="90"/>
        <end position="117"/>
    </location>
</feature>
<evidence type="ECO:0008006" key="4">
    <source>
        <dbReference type="Google" id="ProtNLM"/>
    </source>
</evidence>
<dbReference type="NCBIfam" id="TIGR03761">
    <property type="entry name" value="ICE_PFL4669"/>
    <property type="match status" value="1"/>
</dbReference>
<dbReference type="AlphaFoldDB" id="Q3KBW8"/>
<name>Q3KBW8_PSEPF</name>
<evidence type="ECO:0000313" key="3">
    <source>
        <dbReference type="Proteomes" id="UP000002704"/>
    </source>
</evidence>
<dbReference type="InterPro" id="IPR014996">
    <property type="entry name" value="AcaB"/>
</dbReference>
<evidence type="ECO:0000313" key="2">
    <source>
        <dbReference type="EMBL" id="ABA74736.1"/>
    </source>
</evidence>
<evidence type="ECO:0000256" key="1">
    <source>
        <dbReference type="SAM" id="Coils"/>
    </source>
</evidence>
<dbReference type="Proteomes" id="UP000002704">
    <property type="component" value="Chromosome"/>
</dbReference>
<keyword evidence="1" id="KW-0175">Coiled coil</keyword>
<dbReference type="eggNOG" id="ENOG502Z8NN">
    <property type="taxonomic scope" value="Bacteria"/>
</dbReference>
<sequence length="272" mass="30190">MAALNPHLSQRFRPSLCEDNTVADHYQLNLGSLRSSITLTLHTHHAARIWQGRAAREGVHSIMGMAGYISVTNLIKQTAAQDDPYADWAIVQLEEKLMQAKAGMLELTQQLDRIRQDLPTQIDMSDNLNIHPVTLPLYISSQLGFLAVYLLTDYDTLVRRALLSHHTALIGRRDMEAWIDDGAHLLRSLFGQAQRYRHAGVTRDDMAANNARAIAAIEKMGLPPMDILEGHRRSQFAPPITRRDAVAVDDAEALAEDVVASSATVSKPEDDA</sequence>
<gene>
    <name evidence="2" type="ordered locus">Pfl01_2998</name>
</gene>
<dbReference type="HOGENOM" id="CLU_082088_1_1_6"/>
<organism evidence="2 3">
    <name type="scientific">Pseudomonas fluorescens (strain Pf0-1)</name>
    <dbReference type="NCBI Taxonomy" id="205922"/>
    <lineage>
        <taxon>Bacteria</taxon>
        <taxon>Pseudomonadati</taxon>
        <taxon>Pseudomonadota</taxon>
        <taxon>Gammaproteobacteria</taxon>
        <taxon>Pseudomonadales</taxon>
        <taxon>Pseudomonadaceae</taxon>
        <taxon>Pseudomonas</taxon>
    </lineage>
</organism>
<dbReference type="KEGG" id="pfo:Pfl01_2998"/>
<proteinExistence type="predicted"/>